<dbReference type="PANTHER" id="PTHR10102">
    <property type="entry name" value="DNA-DIRECTED RNA POLYMERASE, MITOCHONDRIAL"/>
    <property type="match status" value="1"/>
</dbReference>
<evidence type="ECO:0000259" key="12">
    <source>
        <dbReference type="SMART" id="SM01311"/>
    </source>
</evidence>
<dbReference type="GO" id="GO:0006390">
    <property type="term" value="P:mitochondrial transcription"/>
    <property type="evidence" value="ECO:0007669"/>
    <property type="project" value="TreeGrafter"/>
</dbReference>
<dbReference type="PROSITE" id="PS00900">
    <property type="entry name" value="RNA_POL_PHAGE_1"/>
    <property type="match status" value="1"/>
</dbReference>
<dbReference type="Gene3D" id="1.10.1320.10">
    <property type="entry name" value="DNA-directed RNA polymerase, N-terminal domain"/>
    <property type="match status" value="1"/>
</dbReference>
<dbReference type="InterPro" id="IPR002092">
    <property type="entry name" value="DNA-dir_Rpol_phage-type"/>
</dbReference>
<dbReference type="GO" id="GO:0001018">
    <property type="term" value="F:mitochondrial promoter sequence-specific DNA binding"/>
    <property type="evidence" value="ECO:0007669"/>
    <property type="project" value="TreeGrafter"/>
</dbReference>
<evidence type="ECO:0000256" key="10">
    <source>
        <dbReference type="RuleBase" id="RU003805"/>
    </source>
</evidence>
<name>A0A9P0VX56_9ASCO</name>
<evidence type="ECO:0000313" key="13">
    <source>
        <dbReference type="EMBL" id="CAH2351078.1"/>
    </source>
</evidence>
<evidence type="ECO:0000256" key="9">
    <source>
        <dbReference type="ARBA" id="ARBA00048552"/>
    </source>
</evidence>
<keyword evidence="7" id="KW-0496">Mitochondrion</keyword>
<dbReference type="PANTHER" id="PTHR10102:SF0">
    <property type="entry name" value="DNA-DIRECTED RNA POLYMERASE, MITOCHONDRIAL"/>
    <property type="match status" value="1"/>
</dbReference>
<dbReference type="Gene3D" id="1.10.287.280">
    <property type="match status" value="1"/>
</dbReference>
<keyword evidence="4 10" id="KW-0808">Transferase</keyword>
<dbReference type="EC" id="2.7.7.6" evidence="10"/>
<keyword evidence="5 10" id="KW-0548">Nucleotidyltransferase</keyword>
<feature type="domain" description="DNA-directed RNA polymerase N-terminal" evidence="12">
    <location>
        <begin position="435"/>
        <end position="762"/>
    </location>
</feature>
<dbReference type="InterPro" id="IPR029262">
    <property type="entry name" value="RPOL_N"/>
</dbReference>
<reference evidence="13" key="1">
    <citation type="submission" date="2022-03" db="EMBL/GenBank/DDBJ databases">
        <authorList>
            <person name="Legras J.-L."/>
            <person name="Devillers H."/>
            <person name="Grondin C."/>
        </authorList>
    </citation>
    <scope>NUCLEOTIDE SEQUENCE</scope>
    <source>
        <strain evidence="13">CLIB 1423</strain>
    </source>
</reference>
<dbReference type="SUPFAM" id="SSF56672">
    <property type="entry name" value="DNA/RNA polymerases"/>
    <property type="match status" value="1"/>
</dbReference>
<dbReference type="Gene3D" id="1.10.287.260">
    <property type="match status" value="1"/>
</dbReference>
<dbReference type="FunFam" id="1.10.287.280:FF:000001">
    <property type="entry name" value="DNA-directed RNA polymerase"/>
    <property type="match status" value="1"/>
</dbReference>
<dbReference type="EMBL" id="CAKXYY010000002">
    <property type="protein sequence ID" value="CAH2351078.1"/>
    <property type="molecule type" value="Genomic_DNA"/>
</dbReference>
<evidence type="ECO:0000313" key="14">
    <source>
        <dbReference type="Proteomes" id="UP000837801"/>
    </source>
</evidence>
<feature type="compositionally biased region" description="Basic and acidic residues" evidence="11">
    <location>
        <begin position="270"/>
        <end position="289"/>
    </location>
</feature>
<keyword evidence="3 10" id="KW-0240">DNA-directed RNA polymerase</keyword>
<dbReference type="GO" id="GO:0003899">
    <property type="term" value="F:DNA-directed RNA polymerase activity"/>
    <property type="evidence" value="ECO:0007669"/>
    <property type="project" value="UniProtKB-EC"/>
</dbReference>
<proteinExistence type="inferred from homology"/>
<dbReference type="Pfam" id="PF14700">
    <property type="entry name" value="RPOL_N"/>
    <property type="match status" value="1"/>
</dbReference>
<dbReference type="OrthoDB" id="276422at2759"/>
<keyword evidence="6" id="KW-0809">Transit peptide</keyword>
<evidence type="ECO:0000256" key="7">
    <source>
        <dbReference type="ARBA" id="ARBA00023128"/>
    </source>
</evidence>
<gene>
    <name evidence="13" type="ORF">CLIB1423_02S11738</name>
</gene>
<dbReference type="InterPro" id="IPR043502">
    <property type="entry name" value="DNA/RNA_pol_sf"/>
</dbReference>
<dbReference type="FunFam" id="1.10.1320.10:FF:000005">
    <property type="entry name" value="DNA-directed RNA polymerase"/>
    <property type="match status" value="1"/>
</dbReference>
<feature type="compositionally biased region" description="Polar residues" evidence="11">
    <location>
        <begin position="319"/>
        <end position="345"/>
    </location>
</feature>
<keyword evidence="8 10" id="KW-0804">Transcription</keyword>
<dbReference type="PROSITE" id="PS00489">
    <property type="entry name" value="RNA_POL_PHAGE_2"/>
    <property type="match status" value="1"/>
</dbReference>
<dbReference type="FunFam" id="1.10.150.20:FF:000041">
    <property type="entry name" value="DNA-directed RNA polymerase"/>
    <property type="match status" value="1"/>
</dbReference>
<dbReference type="Pfam" id="PF00940">
    <property type="entry name" value="RNA_pol"/>
    <property type="match status" value="1"/>
</dbReference>
<dbReference type="Gene3D" id="1.10.150.20">
    <property type="entry name" value="5' to 3' exonuclease, C-terminal subdomain"/>
    <property type="match status" value="1"/>
</dbReference>
<evidence type="ECO:0000256" key="5">
    <source>
        <dbReference type="ARBA" id="ARBA00022695"/>
    </source>
</evidence>
<dbReference type="InterPro" id="IPR046950">
    <property type="entry name" value="DNA-dir_Rpol_C_phage-type"/>
</dbReference>
<protein>
    <recommendedName>
        <fullName evidence="10">DNA-directed RNA polymerase</fullName>
        <ecNumber evidence="10">2.7.7.6</ecNumber>
    </recommendedName>
</protein>
<evidence type="ECO:0000256" key="8">
    <source>
        <dbReference type="ARBA" id="ARBA00023163"/>
    </source>
</evidence>
<comment type="catalytic activity">
    <reaction evidence="9 10">
        <text>RNA(n) + a ribonucleoside 5'-triphosphate = RNA(n+1) + diphosphate</text>
        <dbReference type="Rhea" id="RHEA:21248"/>
        <dbReference type="Rhea" id="RHEA-COMP:14527"/>
        <dbReference type="Rhea" id="RHEA-COMP:17342"/>
        <dbReference type="ChEBI" id="CHEBI:33019"/>
        <dbReference type="ChEBI" id="CHEBI:61557"/>
        <dbReference type="ChEBI" id="CHEBI:140395"/>
        <dbReference type="EC" id="2.7.7.6"/>
    </reaction>
</comment>
<comment type="subcellular location">
    <subcellularLocation>
        <location evidence="1">Mitochondrion</location>
    </subcellularLocation>
</comment>
<evidence type="ECO:0000256" key="2">
    <source>
        <dbReference type="ARBA" id="ARBA00009493"/>
    </source>
</evidence>
<dbReference type="SMART" id="SM01311">
    <property type="entry name" value="RPOL_N"/>
    <property type="match status" value="1"/>
</dbReference>
<comment type="function">
    <text evidence="10">DNA-dependent RNA polymerase catalyzes the transcription of DNA into RNA using the four ribonucleoside triphosphates as substrates.</text>
</comment>
<accession>A0A9P0VX56</accession>
<keyword evidence="14" id="KW-1185">Reference proteome</keyword>
<organism evidence="13 14">
    <name type="scientific">[Candida] railenensis</name>
    <dbReference type="NCBI Taxonomy" id="45579"/>
    <lineage>
        <taxon>Eukaryota</taxon>
        <taxon>Fungi</taxon>
        <taxon>Dikarya</taxon>
        <taxon>Ascomycota</taxon>
        <taxon>Saccharomycotina</taxon>
        <taxon>Pichiomycetes</taxon>
        <taxon>Debaryomycetaceae</taxon>
        <taxon>Kurtzmaniella</taxon>
    </lineage>
</organism>
<evidence type="ECO:0000256" key="4">
    <source>
        <dbReference type="ARBA" id="ARBA00022679"/>
    </source>
</evidence>
<comment type="caution">
    <text evidence="13">The sequence shown here is derived from an EMBL/GenBank/DDBJ whole genome shotgun (WGS) entry which is preliminary data.</text>
</comment>
<dbReference type="InterPro" id="IPR037159">
    <property type="entry name" value="RNA_POL_N_sf"/>
</dbReference>
<dbReference type="GO" id="GO:0034245">
    <property type="term" value="C:mitochondrial DNA-directed RNA polymerase complex"/>
    <property type="evidence" value="ECO:0007669"/>
    <property type="project" value="TreeGrafter"/>
</dbReference>
<dbReference type="Proteomes" id="UP000837801">
    <property type="component" value="Unassembled WGS sequence"/>
</dbReference>
<evidence type="ECO:0000256" key="1">
    <source>
        <dbReference type="ARBA" id="ARBA00004173"/>
    </source>
</evidence>
<sequence length="1397" mass="157428">MLRRGISMRTSSIGAKLTQGRLYISRLSSSSAGVISISNSSKINKYYDGLLADLKRKDSYVDKNSTSGADSPSVYSKSFNDISADDLMRSVPRDSVKDETWNSSYDSVTRSPYARDVGHLEILLDALVSNKNFVRAENILKAIQPLLSESQNLIYQVNKYLEAFALEDSVNEMEIAHFIEQIPEKFHGVTPDSRTWAILVRKSSDSMHVIKRLGTSNSSWMTKKILTHIDVLGDDKISELLSDPEMRIEWVPKALVGNFEEIQEMRRKDEEHLQRQLHKQADLDSHSMDDDVAQNAGASEAEDDLLSVFEGLDVEQRDPTLSPTDVPTNNQTLSTSTESSPSATGNPDILEKDVEELISVDSFGLKVIRQSLLGLNSDSTVLQDFIENLETDAETNILSSDASHNKRDYFEIYKSLKTPEQKEEFNNVLNIFNEERQKQLELKGLDAAKDKWKNEYESMKERGTFSVHKSLNVQLFDWYSKMLPLVKQEVAECKILLDEPNIINKHKMGPERDLLKDRLFYAPYLTLVPPEKLCAITILEILKLNSTGGVVDGMRTARAVVSVGRAIELEYKSQKLLEIEGKSLNRKVNTKNISELRQYIQKRRDIRNPVLESNTAPNSSGEWTGPVYAKTGELLTRLLLHVAVVPVKTTDPSTGEEIVGYQPALHHTFQYINGQKLGVLKIHKELLKKLAGEKANATVQPQLLPMLVKPRPWTSYNDGGYLYSSSYLVRIKDSPETIAYLKASSEKGHLDEVYEGLNVLGETAWTVNRKIFDVISQKWNTGEKFLDIPEAGNDPVLPKEAPPKNADPSVKRNYQRVVRKALNDAASARSQRCDSNYKLEIARAFIGEKLYFPHNVDFRGRAYPLSPHFNHLGGDMTRSLFLFWEGKELGTTGLDWLKIHLANLSGLDKAPLTERLQFTNDNMDKVLESARNPLSVDSLTGENNGWWLKAEKPWQALSVCFELAEAHKLEDPTKYISHIPVHQDGTCNGLQHYAALGGDVEGARQVNLLPADRPQDVYKFVANLVQKRIDIDAANGEQFAIFMKDKLTRKVVKQTVMTNVYGVTFVGGVAQIEKQIDQYFTNEQRSIGLPSQVSKYLARLVFSSMRELFEGAHQIQDWLGVCAKRISRSIRIDYEGEGQHLPKGKNGNKKPDYLSSVIWTTPLGLPCVQPYRSIKKQVIATNLQDIVITDPFGAAPVDARKQQTAFPPNFVHSLDATHMLLTSRAAGESGIAFASVHDSYWTHACDIDLMNEHCRNQFIKLHEDNLISKIRNEFERRYKGYLQVIHISGEHPVGARIKQVRKELSESIGRAVTVADEIYLERSRQSLLDSQDPLKVRMGQEMITTISVTEGEDLEKEAVPSGSSKAIQVLVPLKFPDIPARGELDIDEIKKSKYFFS</sequence>
<evidence type="ECO:0000256" key="11">
    <source>
        <dbReference type="SAM" id="MobiDB-lite"/>
    </source>
</evidence>
<feature type="region of interest" description="Disordered" evidence="11">
    <location>
        <begin position="316"/>
        <end position="348"/>
    </location>
</feature>
<evidence type="ECO:0000256" key="6">
    <source>
        <dbReference type="ARBA" id="ARBA00022946"/>
    </source>
</evidence>
<feature type="region of interest" description="Disordered" evidence="11">
    <location>
        <begin position="270"/>
        <end position="300"/>
    </location>
</feature>
<dbReference type="InterPro" id="IPR024075">
    <property type="entry name" value="DNA-dir_RNA_pol_helix_hairp_sf"/>
</dbReference>
<evidence type="ECO:0000256" key="3">
    <source>
        <dbReference type="ARBA" id="ARBA00022478"/>
    </source>
</evidence>
<comment type="similarity">
    <text evidence="2 10">Belongs to the phage and mitochondrial RNA polymerase family.</text>
</comment>
<feature type="region of interest" description="Disordered" evidence="11">
    <location>
        <begin position="791"/>
        <end position="810"/>
    </location>
</feature>